<feature type="compositionally biased region" description="Low complexity" evidence="1">
    <location>
        <begin position="112"/>
        <end position="122"/>
    </location>
</feature>
<reference evidence="2 3" key="1">
    <citation type="submission" date="2017-08" db="EMBL/GenBank/DDBJ databases">
        <title>USMARCv1.0.</title>
        <authorList>
            <person name="Hannum G.I."/>
            <person name="Koren S."/>
            <person name="Schroeder S.G."/>
            <person name="Chin S.C."/>
            <person name="Nonneman D.J."/>
            <person name="Becker S.A."/>
            <person name="Rosen B.D."/>
            <person name="Bickhart D.M."/>
            <person name="Putnam N.H."/>
            <person name="Green R.E."/>
            <person name="Tuggle C.K."/>
            <person name="Liu H."/>
            <person name="Rohrer G.A."/>
            <person name="Warr A."/>
            <person name="Hall R."/>
            <person name="Kim K."/>
            <person name="Hume D.A."/>
            <person name="Talbot R."/>
            <person name="Chow W."/>
            <person name="Howe K."/>
            <person name="Schwartz A.S."/>
            <person name="Watson M."/>
            <person name="Archibald A.L."/>
            <person name="Phillippy A.M."/>
            <person name="Smith T.P.L."/>
        </authorList>
    </citation>
    <scope>NUCLEOTIDE SEQUENCE [LARGE SCALE GENOMIC DNA]</scope>
</reference>
<dbReference type="Ensembl" id="ENSSSCT00070019417.1">
    <property type="protein sequence ID" value="ENSSSCP00070016158.1"/>
    <property type="gene ID" value="ENSSSCG00070009992.1"/>
</dbReference>
<sequence>MPPPASERAHSTLTSGAPLLPLLLLGRSNGSLEDGPSQLCVRQGSVRPLPGSTFLPPPRGTGDSAFLPSLGSAAGLEEAVPGTLSRTASDDCPRVNGSPIMFPGSCRKETPRGGPRSPWGRGLLEPASPFAEGPR</sequence>
<evidence type="ECO:0000256" key="1">
    <source>
        <dbReference type="SAM" id="MobiDB-lite"/>
    </source>
</evidence>
<name>A0A4X1TM20_PIG</name>
<accession>A0A4X1TM20</accession>
<dbReference type="AlphaFoldDB" id="A0A4X1TM20"/>
<dbReference type="Proteomes" id="UP000314985">
    <property type="component" value="Chromosome 3"/>
</dbReference>
<evidence type="ECO:0000313" key="3">
    <source>
        <dbReference type="Proteomes" id="UP000314985"/>
    </source>
</evidence>
<evidence type="ECO:0000313" key="2">
    <source>
        <dbReference type="Ensembl" id="ENSSSCP00070016158.1"/>
    </source>
</evidence>
<feature type="region of interest" description="Disordered" evidence="1">
    <location>
        <begin position="84"/>
        <end position="135"/>
    </location>
</feature>
<reference evidence="2" key="2">
    <citation type="submission" date="2025-08" db="UniProtKB">
        <authorList>
            <consortium name="Ensembl"/>
        </authorList>
    </citation>
    <scope>IDENTIFICATION</scope>
</reference>
<organism evidence="2 3">
    <name type="scientific">Sus scrofa</name>
    <name type="common">Pig</name>
    <dbReference type="NCBI Taxonomy" id="9823"/>
    <lineage>
        <taxon>Eukaryota</taxon>
        <taxon>Metazoa</taxon>
        <taxon>Chordata</taxon>
        <taxon>Craniata</taxon>
        <taxon>Vertebrata</taxon>
        <taxon>Euteleostomi</taxon>
        <taxon>Mammalia</taxon>
        <taxon>Eutheria</taxon>
        <taxon>Laurasiatheria</taxon>
        <taxon>Artiodactyla</taxon>
        <taxon>Suina</taxon>
        <taxon>Suidae</taxon>
        <taxon>Sus</taxon>
    </lineage>
</organism>
<protein>
    <submittedName>
        <fullName evidence="2">Uncharacterized protein</fullName>
    </submittedName>
</protein>
<feature type="region of interest" description="Disordered" evidence="1">
    <location>
        <begin position="44"/>
        <end position="64"/>
    </location>
</feature>
<proteinExistence type="predicted"/>